<dbReference type="InterPro" id="IPR011009">
    <property type="entry name" value="Kinase-like_dom_sf"/>
</dbReference>
<keyword evidence="4" id="KW-0808">Transferase</keyword>
<evidence type="ECO:0000313" key="14">
    <source>
        <dbReference type="Proteomes" id="UP000075885"/>
    </source>
</evidence>
<dbReference type="STRING" id="199890.A0A182PE90"/>
<evidence type="ECO:0000256" key="3">
    <source>
        <dbReference type="ARBA" id="ARBA00022553"/>
    </source>
</evidence>
<dbReference type="GO" id="GO:0004674">
    <property type="term" value="F:protein serine/threonine kinase activity"/>
    <property type="evidence" value="ECO:0007669"/>
    <property type="project" value="UniProtKB-KW"/>
</dbReference>
<reference evidence="13" key="2">
    <citation type="submission" date="2020-05" db="UniProtKB">
        <authorList>
            <consortium name="EnsemblMetazoa"/>
        </authorList>
    </citation>
    <scope>IDENTIFICATION</scope>
    <source>
        <strain evidence="13">Epiroticus2</strain>
    </source>
</reference>
<sequence>MALRRGMFGIVRSAISKQSGISYAAKFLRRRRRGKCCLSEINHEIAVLMLCAESDHVVKLHAVHETRAEIALILELATGGDLQTLIDEQGYGLKLCDFGIARFMTERNKIYEIVGTPDYVAPEVLHYDPLSLRTDIWSIGVVAYVLLTGLSPFGGDSKQETFLNITKCSLTFPDEVFGGISSDAIDFIKSVLRIKPKERLTVDECLEHRWLQETTVCLREEMLAARATLSGGTEYSNGDVTGPKAAPVQLENGRNSCSNVVRLHENGDGGGVAEMAAGPVDSTNACINGKTDESNNDGNEGDEGGGGTSPALLNELKQHTANATPTTTTTTEDNKENVIVGGLVAAACTLFPDAPTTPKVSRKALPVEPLNDGGQHHYHHLHHNNHHHHNHHHHHHHYLQQHNHHHLLHHSSNSSGANNSLVLSNNSSSSSSSSSNNSQHLACQAVMMNPSSATASVVGGGSVTAAAGPRQSPDSPSFVKKYIQKMHIHQQLPDGGEGGELLITTLSPNNPHSSNGVTAGECKLEATQAAQKDTALEQHNGAGSVLACCNNARNGGSSNSSGEVECCTPDSTSSYLTATMPAAVSNSSGGNSSSCRTTLCALHCAESSVVGSSGPGSAGDARHLVVTSSGHKTLQQCDKDAIIC</sequence>
<dbReference type="Proteomes" id="UP000075885">
    <property type="component" value="Unassembled WGS sequence"/>
</dbReference>
<evidence type="ECO:0000256" key="10">
    <source>
        <dbReference type="ARBA" id="ARBA00060827"/>
    </source>
</evidence>
<feature type="domain" description="Protein kinase" evidence="12">
    <location>
        <begin position="1"/>
        <end position="211"/>
    </location>
</feature>
<organism evidence="13 14">
    <name type="scientific">Anopheles epiroticus</name>
    <dbReference type="NCBI Taxonomy" id="199890"/>
    <lineage>
        <taxon>Eukaryota</taxon>
        <taxon>Metazoa</taxon>
        <taxon>Ecdysozoa</taxon>
        <taxon>Arthropoda</taxon>
        <taxon>Hexapoda</taxon>
        <taxon>Insecta</taxon>
        <taxon>Pterygota</taxon>
        <taxon>Neoptera</taxon>
        <taxon>Endopterygota</taxon>
        <taxon>Diptera</taxon>
        <taxon>Nematocera</taxon>
        <taxon>Culicoidea</taxon>
        <taxon>Culicidae</taxon>
        <taxon>Anophelinae</taxon>
        <taxon>Anopheles</taxon>
    </lineage>
</organism>
<name>A0A182PE90_9DIPT</name>
<keyword evidence="14" id="KW-1185">Reference proteome</keyword>
<comment type="catalytic activity">
    <reaction evidence="8">
        <text>L-threonyl-[protein] + ATP = O-phospho-L-threonyl-[protein] + ADP + H(+)</text>
        <dbReference type="Rhea" id="RHEA:46608"/>
        <dbReference type="Rhea" id="RHEA-COMP:11060"/>
        <dbReference type="Rhea" id="RHEA-COMP:11605"/>
        <dbReference type="ChEBI" id="CHEBI:15378"/>
        <dbReference type="ChEBI" id="CHEBI:30013"/>
        <dbReference type="ChEBI" id="CHEBI:30616"/>
        <dbReference type="ChEBI" id="CHEBI:61977"/>
        <dbReference type="ChEBI" id="CHEBI:456216"/>
        <dbReference type="EC" id="2.7.11.1"/>
    </reaction>
</comment>
<evidence type="ECO:0000256" key="4">
    <source>
        <dbReference type="ARBA" id="ARBA00022679"/>
    </source>
</evidence>
<evidence type="ECO:0000256" key="8">
    <source>
        <dbReference type="ARBA" id="ARBA00047899"/>
    </source>
</evidence>
<dbReference type="AlphaFoldDB" id="A0A182PE90"/>
<evidence type="ECO:0000259" key="12">
    <source>
        <dbReference type="PROSITE" id="PS50011"/>
    </source>
</evidence>
<feature type="region of interest" description="Disordered" evidence="11">
    <location>
        <begin position="283"/>
        <end position="312"/>
    </location>
</feature>
<evidence type="ECO:0000256" key="11">
    <source>
        <dbReference type="SAM" id="MobiDB-lite"/>
    </source>
</evidence>
<keyword evidence="3" id="KW-0597">Phosphoprotein</keyword>
<dbReference type="GO" id="GO:0043065">
    <property type="term" value="P:positive regulation of apoptotic process"/>
    <property type="evidence" value="ECO:0007669"/>
    <property type="project" value="TreeGrafter"/>
</dbReference>
<dbReference type="Gene3D" id="3.30.200.20">
    <property type="entry name" value="Phosphorylase Kinase, domain 1"/>
    <property type="match status" value="1"/>
</dbReference>
<protein>
    <recommendedName>
        <fullName evidence="1">non-specific serine/threonine protein kinase</fullName>
        <ecNumber evidence="1">2.7.11.1</ecNumber>
    </recommendedName>
</protein>
<evidence type="ECO:0000256" key="9">
    <source>
        <dbReference type="ARBA" id="ARBA00048679"/>
    </source>
</evidence>
<comment type="catalytic activity">
    <reaction evidence="9">
        <text>L-seryl-[protein] + ATP = O-phospho-L-seryl-[protein] + ADP + H(+)</text>
        <dbReference type="Rhea" id="RHEA:17989"/>
        <dbReference type="Rhea" id="RHEA-COMP:9863"/>
        <dbReference type="Rhea" id="RHEA-COMP:11604"/>
        <dbReference type="ChEBI" id="CHEBI:15378"/>
        <dbReference type="ChEBI" id="CHEBI:29999"/>
        <dbReference type="ChEBI" id="CHEBI:30616"/>
        <dbReference type="ChEBI" id="CHEBI:83421"/>
        <dbReference type="ChEBI" id="CHEBI:456216"/>
        <dbReference type="EC" id="2.7.11.1"/>
    </reaction>
</comment>
<evidence type="ECO:0000256" key="1">
    <source>
        <dbReference type="ARBA" id="ARBA00012513"/>
    </source>
</evidence>
<dbReference type="EC" id="2.7.11.1" evidence="1"/>
<keyword evidence="2" id="KW-0723">Serine/threonine-protein kinase</keyword>
<feature type="compositionally biased region" description="Basic residues" evidence="11">
    <location>
        <begin position="376"/>
        <end position="409"/>
    </location>
</feature>
<evidence type="ECO:0000313" key="13">
    <source>
        <dbReference type="EnsemblMetazoa" id="AEPI005245-PA"/>
    </source>
</evidence>
<dbReference type="GO" id="GO:0005524">
    <property type="term" value="F:ATP binding"/>
    <property type="evidence" value="ECO:0007669"/>
    <property type="project" value="UniProtKB-KW"/>
</dbReference>
<keyword evidence="7" id="KW-0067">ATP-binding</keyword>
<dbReference type="PROSITE" id="PS50011">
    <property type="entry name" value="PROTEIN_KINASE_DOM"/>
    <property type="match status" value="1"/>
</dbReference>
<feature type="compositionally biased region" description="Low complexity" evidence="11">
    <location>
        <begin position="410"/>
        <end position="437"/>
    </location>
</feature>
<evidence type="ECO:0000256" key="7">
    <source>
        <dbReference type="ARBA" id="ARBA00022840"/>
    </source>
</evidence>
<keyword evidence="6" id="KW-0418">Kinase</keyword>
<accession>A0A182PE90</accession>
<dbReference type="SUPFAM" id="SSF56112">
    <property type="entry name" value="Protein kinase-like (PK-like)"/>
    <property type="match status" value="1"/>
</dbReference>
<dbReference type="InterPro" id="IPR000719">
    <property type="entry name" value="Prot_kinase_dom"/>
</dbReference>
<dbReference type="GO" id="GO:0035556">
    <property type="term" value="P:intracellular signal transduction"/>
    <property type="evidence" value="ECO:0007669"/>
    <property type="project" value="TreeGrafter"/>
</dbReference>
<dbReference type="EnsemblMetazoa" id="AEPI005245-RA">
    <property type="protein sequence ID" value="AEPI005245-PA"/>
    <property type="gene ID" value="AEPI005245"/>
</dbReference>
<dbReference type="FunFam" id="3.30.200.20:FF:000175">
    <property type="entry name" value="Serine/threonine-protein kinase 17B"/>
    <property type="match status" value="1"/>
</dbReference>
<comment type="similarity">
    <text evidence="10">Belongs to the protein kinase superfamily. CAMK Ser/Thr protein kinase family. DAP kinase subfamily.</text>
</comment>
<evidence type="ECO:0000256" key="6">
    <source>
        <dbReference type="ARBA" id="ARBA00022777"/>
    </source>
</evidence>
<dbReference type="PANTHER" id="PTHR24342:SF12">
    <property type="entry name" value="DEATH-ASSOCIATED PROTEIN KINASE RELATED"/>
    <property type="match status" value="1"/>
</dbReference>
<reference evidence="14" key="1">
    <citation type="submission" date="2013-03" db="EMBL/GenBank/DDBJ databases">
        <title>The Genome Sequence of Anopheles epiroticus epiroticus2.</title>
        <authorList>
            <consortium name="The Broad Institute Genomics Platform"/>
            <person name="Neafsey D.E."/>
            <person name="Howell P."/>
            <person name="Walker B."/>
            <person name="Young S.K."/>
            <person name="Zeng Q."/>
            <person name="Gargeya S."/>
            <person name="Fitzgerald M."/>
            <person name="Haas B."/>
            <person name="Abouelleil A."/>
            <person name="Allen A.W."/>
            <person name="Alvarado L."/>
            <person name="Arachchi H.M."/>
            <person name="Berlin A.M."/>
            <person name="Chapman S.B."/>
            <person name="Gainer-Dewar J."/>
            <person name="Goldberg J."/>
            <person name="Griggs A."/>
            <person name="Gujja S."/>
            <person name="Hansen M."/>
            <person name="Howarth C."/>
            <person name="Imamovic A."/>
            <person name="Ireland A."/>
            <person name="Larimer J."/>
            <person name="McCowan C."/>
            <person name="Murphy C."/>
            <person name="Pearson M."/>
            <person name="Poon T.W."/>
            <person name="Priest M."/>
            <person name="Roberts A."/>
            <person name="Saif S."/>
            <person name="Shea T."/>
            <person name="Sisk P."/>
            <person name="Sykes S."/>
            <person name="Wortman J."/>
            <person name="Nusbaum C."/>
            <person name="Birren B."/>
        </authorList>
    </citation>
    <scope>NUCLEOTIDE SEQUENCE [LARGE SCALE GENOMIC DNA]</scope>
    <source>
        <strain evidence="14">Epiroticus2</strain>
    </source>
</reference>
<dbReference type="Pfam" id="PF00069">
    <property type="entry name" value="Pkinase"/>
    <property type="match status" value="1"/>
</dbReference>
<dbReference type="Gene3D" id="1.10.510.10">
    <property type="entry name" value="Transferase(Phosphotransferase) domain 1"/>
    <property type="match status" value="1"/>
</dbReference>
<proteinExistence type="inferred from homology"/>
<dbReference type="GO" id="GO:0005634">
    <property type="term" value="C:nucleus"/>
    <property type="evidence" value="ECO:0007669"/>
    <property type="project" value="TreeGrafter"/>
</dbReference>
<dbReference type="PANTHER" id="PTHR24342">
    <property type="entry name" value="SERINE/THREONINE-PROTEIN KINASE 17"/>
    <property type="match status" value="1"/>
</dbReference>
<keyword evidence="5" id="KW-0547">Nucleotide-binding</keyword>
<dbReference type="VEuPathDB" id="VectorBase:AEPI005245"/>
<evidence type="ECO:0000256" key="2">
    <source>
        <dbReference type="ARBA" id="ARBA00022527"/>
    </source>
</evidence>
<evidence type="ECO:0000256" key="5">
    <source>
        <dbReference type="ARBA" id="ARBA00022741"/>
    </source>
</evidence>
<feature type="region of interest" description="Disordered" evidence="11">
    <location>
        <begin position="376"/>
        <end position="437"/>
    </location>
</feature>